<reference evidence="1" key="1">
    <citation type="submission" date="2021-01" db="EMBL/GenBank/DDBJ databases">
        <authorList>
            <person name="Sun Q."/>
        </authorList>
    </citation>
    <scope>NUCLEOTIDE SEQUENCE</scope>
    <source>
        <strain evidence="1">YIM B02566</strain>
    </source>
</reference>
<comment type="caution">
    <text evidence="1">The sequence shown here is derived from an EMBL/GenBank/DDBJ whole genome shotgun (WGS) entry which is preliminary data.</text>
</comment>
<organism evidence="1 2">
    <name type="scientific">Taklimakanibacter albus</name>
    <dbReference type="NCBI Taxonomy" id="2800327"/>
    <lineage>
        <taxon>Bacteria</taxon>
        <taxon>Pseudomonadati</taxon>
        <taxon>Pseudomonadota</taxon>
        <taxon>Alphaproteobacteria</taxon>
        <taxon>Hyphomicrobiales</taxon>
        <taxon>Aestuariivirgaceae</taxon>
        <taxon>Taklimakanibacter</taxon>
    </lineage>
</organism>
<gene>
    <name evidence="1" type="ORF">JHL16_26860</name>
</gene>
<name>A0ACC5RBL4_9HYPH</name>
<protein>
    <submittedName>
        <fullName evidence="1">Peptidoglycan-binding protein</fullName>
    </submittedName>
</protein>
<dbReference type="EMBL" id="JAENHL010000008">
    <property type="protein sequence ID" value="MBK1870015.1"/>
    <property type="molecule type" value="Genomic_DNA"/>
</dbReference>
<evidence type="ECO:0000313" key="2">
    <source>
        <dbReference type="Proteomes" id="UP000616151"/>
    </source>
</evidence>
<proteinExistence type="predicted"/>
<evidence type="ECO:0000313" key="1">
    <source>
        <dbReference type="EMBL" id="MBK1870015.1"/>
    </source>
</evidence>
<sequence length="228" mass="24038">MSNYEEDDAPRLGVSTIVVALTVAVLSVAIVYNTLTQSAPPATITQDEASEPDPITGSTRVTVDAGSDDQGGTVTLRYDATIESVQRELAASGLYSGQVDGVSGRRTKLAIIAYQRANGLDETGQASTDLIEHIRYTRQINEAVNMTDAGTTAPRATAPSVKPVDTVTRVQVGLAELGYEPGAINGQLGQQTRNAILKFERDRGIAPTGDISSTLIAELDKMSARSAN</sequence>
<keyword evidence="2" id="KW-1185">Reference proteome</keyword>
<accession>A0ACC5RBL4</accession>
<dbReference type="Proteomes" id="UP000616151">
    <property type="component" value="Unassembled WGS sequence"/>
</dbReference>